<sequence>DAQQERSTFVSSLLPLLAEYSLQPPVPDAQSIVSNVK</sequence>
<feature type="non-terminal residue" evidence="1">
    <location>
        <position position="37"/>
    </location>
</feature>
<reference evidence="1 2" key="1">
    <citation type="journal article" date="2018" name="Front. Plant Sci.">
        <title>Red Clover (Trifolium pratense) and Zigzag Clover (T. medium) - A Picture of Genomic Similarities and Differences.</title>
        <authorList>
            <person name="Dluhosova J."/>
            <person name="Istvanek J."/>
            <person name="Nedelnik J."/>
            <person name="Repkova J."/>
        </authorList>
    </citation>
    <scope>NUCLEOTIDE SEQUENCE [LARGE SCALE GENOMIC DNA]</scope>
    <source>
        <strain evidence="2">cv. 10/8</strain>
        <tissue evidence="1">Leaf</tissue>
    </source>
</reference>
<evidence type="ECO:0000313" key="2">
    <source>
        <dbReference type="Proteomes" id="UP000265520"/>
    </source>
</evidence>
<keyword evidence="2" id="KW-1185">Reference proteome</keyword>
<dbReference type="AlphaFoldDB" id="A0A392VSV4"/>
<organism evidence="1 2">
    <name type="scientific">Trifolium medium</name>
    <dbReference type="NCBI Taxonomy" id="97028"/>
    <lineage>
        <taxon>Eukaryota</taxon>
        <taxon>Viridiplantae</taxon>
        <taxon>Streptophyta</taxon>
        <taxon>Embryophyta</taxon>
        <taxon>Tracheophyta</taxon>
        <taxon>Spermatophyta</taxon>
        <taxon>Magnoliopsida</taxon>
        <taxon>eudicotyledons</taxon>
        <taxon>Gunneridae</taxon>
        <taxon>Pentapetalae</taxon>
        <taxon>rosids</taxon>
        <taxon>fabids</taxon>
        <taxon>Fabales</taxon>
        <taxon>Fabaceae</taxon>
        <taxon>Papilionoideae</taxon>
        <taxon>50 kb inversion clade</taxon>
        <taxon>NPAAA clade</taxon>
        <taxon>Hologalegina</taxon>
        <taxon>IRL clade</taxon>
        <taxon>Trifolieae</taxon>
        <taxon>Trifolium</taxon>
    </lineage>
</organism>
<dbReference type="EMBL" id="LXQA011227646">
    <property type="protein sequence ID" value="MCI89775.1"/>
    <property type="molecule type" value="Genomic_DNA"/>
</dbReference>
<comment type="caution">
    <text evidence="1">The sequence shown here is derived from an EMBL/GenBank/DDBJ whole genome shotgun (WGS) entry which is preliminary data.</text>
</comment>
<feature type="non-terminal residue" evidence="1">
    <location>
        <position position="1"/>
    </location>
</feature>
<dbReference type="Proteomes" id="UP000265520">
    <property type="component" value="Unassembled WGS sequence"/>
</dbReference>
<protein>
    <submittedName>
        <fullName evidence="1">Uncharacterized protein</fullName>
    </submittedName>
</protein>
<accession>A0A392VSV4</accession>
<evidence type="ECO:0000313" key="1">
    <source>
        <dbReference type="EMBL" id="MCI89775.1"/>
    </source>
</evidence>
<proteinExistence type="predicted"/>
<name>A0A392VSV4_9FABA</name>